<evidence type="ECO:0000256" key="1">
    <source>
        <dbReference type="SAM" id="Phobius"/>
    </source>
</evidence>
<evidence type="ECO:0000313" key="3">
    <source>
        <dbReference type="Proteomes" id="UP000464495"/>
    </source>
</evidence>
<feature type="transmembrane region" description="Helical" evidence="1">
    <location>
        <begin position="12"/>
        <end position="30"/>
    </location>
</feature>
<proteinExistence type="predicted"/>
<dbReference type="RefSeq" id="WP_161860799.1">
    <property type="nucleotide sequence ID" value="NZ_CP046620.1"/>
</dbReference>
<sequence length="227" mass="25662">MSKSRLERWDIRVGILVGMLTLIGGAYKLYGDQRDRRAAFVDNVQEVRSVAEALRDSMYGERIYSQLENFEVALQKWDTLAAPPPDIRLIPEQIVTNRADVQALYIRLQQKIDALELAGDGDTLGEIAALMERVRINSKGMFDHAFARFSDPEHDMSDPEGFAVQKARWAEISATLRSLLRNETQALLNCVDDRLGAVIDDRKAMQGTLCKAEREAYLARHAAILRQ</sequence>
<name>A0A6P1SUV1_9RHOB</name>
<dbReference type="KEGG" id="amaq:GO499_02990"/>
<organism evidence="2 3">
    <name type="scientific">Algicella marina</name>
    <dbReference type="NCBI Taxonomy" id="2683284"/>
    <lineage>
        <taxon>Bacteria</taxon>
        <taxon>Pseudomonadati</taxon>
        <taxon>Pseudomonadota</taxon>
        <taxon>Alphaproteobacteria</taxon>
        <taxon>Rhodobacterales</taxon>
        <taxon>Paracoccaceae</taxon>
        <taxon>Algicella</taxon>
    </lineage>
</organism>
<keyword evidence="1" id="KW-0472">Membrane</keyword>
<protein>
    <submittedName>
        <fullName evidence="2">Uncharacterized protein</fullName>
    </submittedName>
</protein>
<dbReference type="Proteomes" id="UP000464495">
    <property type="component" value="Chromosome"/>
</dbReference>
<keyword evidence="1" id="KW-1133">Transmembrane helix</keyword>
<gene>
    <name evidence="2" type="ORF">GO499_02990</name>
</gene>
<keyword evidence="1" id="KW-0812">Transmembrane</keyword>
<keyword evidence="3" id="KW-1185">Reference proteome</keyword>
<dbReference type="AlphaFoldDB" id="A0A6P1SUV1"/>
<accession>A0A6P1SUV1</accession>
<reference evidence="2 3" key="1">
    <citation type="submission" date="2019-12" db="EMBL/GenBank/DDBJ databases">
        <title>Complete genome sequence of Algicella marina strain 9Alg 56(T) isolated from the red alga Tichocarpus crinitus.</title>
        <authorList>
            <person name="Kim S.-G."/>
            <person name="Nedashkovskaya O.I."/>
        </authorList>
    </citation>
    <scope>NUCLEOTIDE SEQUENCE [LARGE SCALE GENOMIC DNA]</scope>
    <source>
        <strain evidence="2 3">9Alg 56</strain>
    </source>
</reference>
<evidence type="ECO:0000313" key="2">
    <source>
        <dbReference type="EMBL" id="QHQ34228.1"/>
    </source>
</evidence>
<dbReference type="EMBL" id="CP046620">
    <property type="protein sequence ID" value="QHQ34228.1"/>
    <property type="molecule type" value="Genomic_DNA"/>
</dbReference>